<dbReference type="EnsemblPlants" id="OPUNC09G06540.1">
    <property type="protein sequence ID" value="OPUNC09G06540.1"/>
    <property type="gene ID" value="OPUNC09G06540"/>
</dbReference>
<name>A0A0E0M0G4_ORYPU</name>
<evidence type="ECO:0000313" key="4">
    <source>
        <dbReference type="Proteomes" id="UP000026962"/>
    </source>
</evidence>
<keyword evidence="2" id="KW-0812">Transmembrane</keyword>
<dbReference type="AlphaFoldDB" id="A0A0E0M0G4"/>
<evidence type="ECO:0000256" key="2">
    <source>
        <dbReference type="SAM" id="Phobius"/>
    </source>
</evidence>
<feature type="region of interest" description="Disordered" evidence="1">
    <location>
        <begin position="47"/>
        <end position="70"/>
    </location>
</feature>
<protein>
    <submittedName>
        <fullName evidence="3">Uncharacterized protein</fullName>
    </submittedName>
</protein>
<sequence>MSAPEKTSMHKIEVYVDPPVPHHACHGMHLSSTVLVDGMVTAASATATDHTRNAGNGLRRPADGGDDGLMASSFLERTEADEPARHRHHPVACGQSVFITGAGVGAERSTPELIMAAAQIHETSLSDSDRDSQIHKFPLGGRARFICSPLSASSILHATRSEPEAAAAAGKSNIHVAAAPSELSSGNLFDRNVQLIQLGIAGRVVIALMTIMIARFVTVVDRASERKRGGGRRRASSAAVLTMLLLVVAAALAAKPATAARPLSGDGHDEVAAAAPGKPPPNDAAAGHSSCTTDPNTQQPVRCVHH</sequence>
<reference evidence="3" key="1">
    <citation type="submission" date="2015-04" db="UniProtKB">
        <authorList>
            <consortium name="EnsemblPlants"/>
        </authorList>
    </citation>
    <scope>IDENTIFICATION</scope>
</reference>
<proteinExistence type="predicted"/>
<accession>A0A0E0M0G4</accession>
<dbReference type="HOGENOM" id="CLU_944524_0_0_1"/>
<organism evidence="3">
    <name type="scientific">Oryza punctata</name>
    <name type="common">Red rice</name>
    <dbReference type="NCBI Taxonomy" id="4537"/>
    <lineage>
        <taxon>Eukaryota</taxon>
        <taxon>Viridiplantae</taxon>
        <taxon>Streptophyta</taxon>
        <taxon>Embryophyta</taxon>
        <taxon>Tracheophyta</taxon>
        <taxon>Spermatophyta</taxon>
        <taxon>Magnoliopsida</taxon>
        <taxon>Liliopsida</taxon>
        <taxon>Poales</taxon>
        <taxon>Poaceae</taxon>
        <taxon>BOP clade</taxon>
        <taxon>Oryzoideae</taxon>
        <taxon>Oryzeae</taxon>
        <taxon>Oryzinae</taxon>
        <taxon>Oryza</taxon>
    </lineage>
</organism>
<feature type="transmembrane region" description="Helical" evidence="2">
    <location>
        <begin position="195"/>
        <end position="214"/>
    </location>
</feature>
<reference evidence="3" key="2">
    <citation type="submission" date="2018-05" db="EMBL/GenBank/DDBJ databases">
        <title>OpunRS2 (Oryza punctata Reference Sequence Version 2).</title>
        <authorList>
            <person name="Zhang J."/>
            <person name="Kudrna D."/>
            <person name="Lee S."/>
            <person name="Talag J."/>
            <person name="Welchert J."/>
            <person name="Wing R.A."/>
        </authorList>
    </citation>
    <scope>NUCLEOTIDE SEQUENCE [LARGE SCALE GENOMIC DNA]</scope>
</reference>
<keyword evidence="2" id="KW-1133">Transmembrane helix</keyword>
<dbReference type="OMA" id="MTIMIAR"/>
<feature type="compositionally biased region" description="Polar residues" evidence="1">
    <location>
        <begin position="289"/>
        <end position="300"/>
    </location>
</feature>
<keyword evidence="2" id="KW-0472">Membrane</keyword>
<dbReference type="Proteomes" id="UP000026962">
    <property type="component" value="Chromosome 9"/>
</dbReference>
<keyword evidence="4" id="KW-1185">Reference proteome</keyword>
<dbReference type="STRING" id="4537.A0A0E0M0G4"/>
<evidence type="ECO:0000313" key="3">
    <source>
        <dbReference type="EnsemblPlants" id="OPUNC09G06540.1"/>
    </source>
</evidence>
<evidence type="ECO:0000256" key="1">
    <source>
        <dbReference type="SAM" id="MobiDB-lite"/>
    </source>
</evidence>
<feature type="transmembrane region" description="Helical" evidence="2">
    <location>
        <begin position="235"/>
        <end position="254"/>
    </location>
</feature>
<feature type="region of interest" description="Disordered" evidence="1">
    <location>
        <begin position="260"/>
        <end position="306"/>
    </location>
</feature>
<dbReference type="Gramene" id="OPUNC09G06540.1">
    <property type="protein sequence ID" value="OPUNC09G06540.1"/>
    <property type="gene ID" value="OPUNC09G06540"/>
</dbReference>